<gene>
    <name evidence="1" type="ORF">KIN20_015361</name>
</gene>
<reference evidence="1" key="1">
    <citation type="submission" date="2021-06" db="EMBL/GenBank/DDBJ databases">
        <title>Parelaphostrongylus tenuis whole genome reference sequence.</title>
        <authorList>
            <person name="Garwood T.J."/>
            <person name="Larsen P.A."/>
            <person name="Fountain-Jones N.M."/>
            <person name="Garbe J.R."/>
            <person name="Macchietto M.G."/>
            <person name="Kania S.A."/>
            <person name="Gerhold R.W."/>
            <person name="Richards J.E."/>
            <person name="Wolf T.M."/>
        </authorList>
    </citation>
    <scope>NUCLEOTIDE SEQUENCE</scope>
    <source>
        <strain evidence="1">MNPRO001-30</strain>
        <tissue evidence="1">Meninges</tissue>
    </source>
</reference>
<dbReference type="EMBL" id="JAHQIW010003079">
    <property type="protein sequence ID" value="KAJ1357255.1"/>
    <property type="molecule type" value="Genomic_DNA"/>
</dbReference>
<accession>A0AAD5MES7</accession>
<organism evidence="1 2">
    <name type="scientific">Parelaphostrongylus tenuis</name>
    <name type="common">Meningeal worm</name>
    <dbReference type="NCBI Taxonomy" id="148309"/>
    <lineage>
        <taxon>Eukaryota</taxon>
        <taxon>Metazoa</taxon>
        <taxon>Ecdysozoa</taxon>
        <taxon>Nematoda</taxon>
        <taxon>Chromadorea</taxon>
        <taxon>Rhabditida</taxon>
        <taxon>Rhabditina</taxon>
        <taxon>Rhabditomorpha</taxon>
        <taxon>Strongyloidea</taxon>
        <taxon>Metastrongylidae</taxon>
        <taxon>Parelaphostrongylus</taxon>
    </lineage>
</organism>
<comment type="caution">
    <text evidence="1">The sequence shown here is derived from an EMBL/GenBank/DDBJ whole genome shotgun (WGS) entry which is preliminary data.</text>
</comment>
<sequence length="124" mass="13457">MCSLKRLLEGFFSSPRFSSTRPFIVSGFTLPVAMVYSTKAEVSTSLPGIATSQAGARAFVQRLVMQTVFDVLDEQARSAFLPDAVISAILGQVSVNITYEPLDCEDVAITLKEMGGFPIIIVYL</sequence>
<evidence type="ECO:0000313" key="2">
    <source>
        <dbReference type="Proteomes" id="UP001196413"/>
    </source>
</evidence>
<protein>
    <submittedName>
        <fullName evidence="1">Uncharacterized protein</fullName>
    </submittedName>
</protein>
<proteinExistence type="predicted"/>
<keyword evidence="2" id="KW-1185">Reference proteome</keyword>
<dbReference type="AlphaFoldDB" id="A0AAD5MES7"/>
<evidence type="ECO:0000313" key="1">
    <source>
        <dbReference type="EMBL" id="KAJ1357255.1"/>
    </source>
</evidence>
<name>A0AAD5MES7_PARTN</name>
<dbReference type="Proteomes" id="UP001196413">
    <property type="component" value="Unassembled WGS sequence"/>
</dbReference>